<dbReference type="AlphaFoldDB" id="A0A5B8MHE3"/>
<dbReference type="CDD" id="cd10548">
    <property type="entry name" value="cupin_CDO"/>
    <property type="match status" value="1"/>
</dbReference>
<organism evidence="10 11">
    <name type="scientific">Chloropicon primus</name>
    <dbReference type="NCBI Taxonomy" id="1764295"/>
    <lineage>
        <taxon>Eukaryota</taxon>
        <taxon>Viridiplantae</taxon>
        <taxon>Chlorophyta</taxon>
        <taxon>Chloropicophyceae</taxon>
        <taxon>Chloropicales</taxon>
        <taxon>Chloropicaceae</taxon>
        <taxon>Chloropicon</taxon>
    </lineage>
</organism>
<gene>
    <name evidence="10" type="ORF">A3770_02p13000</name>
</gene>
<keyword evidence="6 8" id="KW-0408">Iron</keyword>
<proteinExistence type="inferred from homology"/>
<keyword evidence="11" id="KW-1185">Reference proteome</keyword>
<accession>A0A5B8MHE3</accession>
<dbReference type="EMBL" id="CP031035">
    <property type="protein sequence ID" value="QDZ18782.1"/>
    <property type="molecule type" value="Genomic_DNA"/>
</dbReference>
<reference evidence="10 11" key="1">
    <citation type="submission" date="2018-07" db="EMBL/GenBank/DDBJ databases">
        <title>The complete nuclear genome of the prasinophyte Chloropicon primus (CCMP1205).</title>
        <authorList>
            <person name="Pombert J.-F."/>
            <person name="Otis C."/>
            <person name="Turmel M."/>
            <person name="Lemieux C."/>
        </authorList>
    </citation>
    <scope>NUCLEOTIDE SEQUENCE [LARGE SCALE GENOMIC DNA]</scope>
    <source>
        <strain evidence="10 11">CCMP1205</strain>
    </source>
</reference>
<evidence type="ECO:0000313" key="10">
    <source>
        <dbReference type="EMBL" id="QDZ18782.1"/>
    </source>
</evidence>
<comment type="similarity">
    <text evidence="1 9">Belongs to the cysteine dioxygenase family.</text>
</comment>
<evidence type="ECO:0000256" key="3">
    <source>
        <dbReference type="ARBA" id="ARBA00022723"/>
    </source>
</evidence>
<evidence type="ECO:0000256" key="7">
    <source>
        <dbReference type="PIRSR" id="PIRSR610300-50"/>
    </source>
</evidence>
<evidence type="ECO:0000256" key="2">
    <source>
        <dbReference type="ARBA" id="ARBA00013133"/>
    </source>
</evidence>
<evidence type="ECO:0000256" key="4">
    <source>
        <dbReference type="ARBA" id="ARBA00022964"/>
    </source>
</evidence>
<dbReference type="Proteomes" id="UP000316726">
    <property type="component" value="Chromosome 2"/>
</dbReference>
<keyword evidence="3 8" id="KW-0479">Metal-binding</keyword>
<dbReference type="PANTHER" id="PTHR12918:SF1">
    <property type="entry name" value="CYSTEINE DIOXYGENASE TYPE 1"/>
    <property type="match status" value="1"/>
</dbReference>
<evidence type="ECO:0000256" key="5">
    <source>
        <dbReference type="ARBA" id="ARBA00023002"/>
    </source>
</evidence>
<keyword evidence="7" id="KW-0883">Thioether bond</keyword>
<dbReference type="Pfam" id="PF05995">
    <property type="entry name" value="CDO_I"/>
    <property type="match status" value="1"/>
</dbReference>
<comment type="catalytic activity">
    <reaction evidence="9">
        <text>L-cysteine + O2 = 3-sulfino-L-alanine + H(+)</text>
        <dbReference type="Rhea" id="RHEA:20441"/>
        <dbReference type="ChEBI" id="CHEBI:15378"/>
        <dbReference type="ChEBI" id="CHEBI:15379"/>
        <dbReference type="ChEBI" id="CHEBI:35235"/>
        <dbReference type="ChEBI" id="CHEBI:61085"/>
        <dbReference type="EC" id="1.13.11.20"/>
    </reaction>
</comment>
<dbReference type="InterPro" id="IPR011051">
    <property type="entry name" value="RmlC_Cupin_sf"/>
</dbReference>
<evidence type="ECO:0000313" key="11">
    <source>
        <dbReference type="Proteomes" id="UP000316726"/>
    </source>
</evidence>
<dbReference type="GO" id="GO:0017172">
    <property type="term" value="F:cysteine dioxygenase activity"/>
    <property type="evidence" value="ECO:0007669"/>
    <property type="project" value="UniProtKB-UniRule"/>
</dbReference>
<evidence type="ECO:0000256" key="9">
    <source>
        <dbReference type="RuleBase" id="RU366010"/>
    </source>
</evidence>
<feature type="binding site" evidence="8">
    <location>
        <position position="205"/>
    </location>
    <ligand>
        <name>Fe cation</name>
        <dbReference type="ChEBI" id="CHEBI:24875"/>
        <note>catalytic</note>
    </ligand>
</feature>
<protein>
    <recommendedName>
        <fullName evidence="2 9">Cysteine dioxygenase</fullName>
        <ecNumber evidence="2 9">1.13.11.20</ecNumber>
    </recommendedName>
</protein>
<dbReference type="InterPro" id="IPR014710">
    <property type="entry name" value="RmlC-like_jellyroll"/>
</dbReference>
<evidence type="ECO:0000256" key="8">
    <source>
        <dbReference type="PIRSR" id="PIRSR610300-51"/>
    </source>
</evidence>
<dbReference type="EC" id="1.13.11.20" evidence="2 9"/>
<keyword evidence="4 9" id="KW-0223">Dioxygenase</keyword>
<dbReference type="OrthoDB" id="543511at2759"/>
<feature type="binding site" evidence="8">
    <location>
        <position position="150"/>
    </location>
    <ligand>
        <name>Fe cation</name>
        <dbReference type="ChEBI" id="CHEBI:24875"/>
        <note>catalytic</note>
    </ligand>
</feature>
<name>A0A5B8MHE3_9CHLO</name>
<dbReference type="GO" id="GO:0008198">
    <property type="term" value="F:ferrous iron binding"/>
    <property type="evidence" value="ECO:0007669"/>
    <property type="project" value="TreeGrafter"/>
</dbReference>
<dbReference type="STRING" id="1764295.A0A5B8MHE3"/>
<dbReference type="InterPro" id="IPR010300">
    <property type="entry name" value="CDO_1"/>
</dbReference>
<keyword evidence="5 9" id="KW-0560">Oxidoreductase</keyword>
<sequence>MTSCRIRQASRGVRSVGYGSSPLVEGRGATRHVPRVAASRRVAGTVALDPKRDRIETFESARTLIRLVNEAVVEASGIHDDTLTYDVVTERVAAALTSWVRDLDGILPEEFVQPSSRGYGRRALHVNKDGLFGIIIMAWAPGQSTAIHDHDDMWCVECVYDGRVRIDAYDTEAYGREDLYNLVPAAQSFGDVGESGQLIPPKDVHKISNDDPAKMAVTIHVYGGHMEKCSCFRPRPEFGDDVFEKESRSLFFTRNPNWCGICG</sequence>
<feature type="binding site" evidence="8">
    <location>
        <position position="148"/>
    </location>
    <ligand>
        <name>Fe cation</name>
        <dbReference type="ChEBI" id="CHEBI:24875"/>
        <note>catalytic</note>
    </ligand>
</feature>
<comment type="cofactor">
    <cofactor evidence="9">
        <name>Fe cation</name>
        <dbReference type="ChEBI" id="CHEBI:24875"/>
    </cofactor>
    <text evidence="9">Binds 1 Fe cation per subunit.</text>
</comment>
<dbReference type="SUPFAM" id="SSF51182">
    <property type="entry name" value="RmlC-like cupins"/>
    <property type="match status" value="1"/>
</dbReference>
<dbReference type="Gene3D" id="2.60.120.10">
    <property type="entry name" value="Jelly Rolls"/>
    <property type="match status" value="1"/>
</dbReference>
<evidence type="ECO:0000256" key="1">
    <source>
        <dbReference type="ARBA" id="ARBA00006622"/>
    </source>
</evidence>
<dbReference type="PANTHER" id="PTHR12918">
    <property type="entry name" value="CYSTEINE DIOXYGENASE"/>
    <property type="match status" value="1"/>
</dbReference>
<feature type="cross-link" description="3'-(S-cysteinyl)-tyrosine (Cys-Tyr)" evidence="7">
    <location>
        <begin position="155"/>
        <end position="222"/>
    </location>
</feature>
<evidence type="ECO:0000256" key="6">
    <source>
        <dbReference type="ARBA" id="ARBA00023004"/>
    </source>
</evidence>